<dbReference type="NCBIfam" id="NF040697">
    <property type="entry name" value="VPA1267_fam"/>
    <property type="match status" value="1"/>
</dbReference>
<evidence type="ECO:0000313" key="2">
    <source>
        <dbReference type="EMBL" id="MCW8332441.1"/>
    </source>
</evidence>
<accession>A0A9X3HP19</accession>
<evidence type="ECO:0000256" key="1">
    <source>
        <dbReference type="SAM" id="Coils"/>
    </source>
</evidence>
<organism evidence="2 3">
    <name type="scientific">Vibrio paucivorans</name>
    <dbReference type="NCBI Taxonomy" id="2829489"/>
    <lineage>
        <taxon>Bacteria</taxon>
        <taxon>Pseudomonadati</taxon>
        <taxon>Pseudomonadota</taxon>
        <taxon>Gammaproteobacteria</taxon>
        <taxon>Vibrionales</taxon>
        <taxon>Vibrionaceae</taxon>
        <taxon>Vibrio</taxon>
    </lineage>
</organism>
<proteinExistence type="predicted"/>
<dbReference type="RefSeq" id="WP_265686217.1">
    <property type="nucleotide sequence ID" value="NZ_JAKRRX010000004.1"/>
</dbReference>
<evidence type="ECO:0000313" key="3">
    <source>
        <dbReference type="Proteomes" id="UP001155586"/>
    </source>
</evidence>
<name>A0A9X3HP19_9VIBR</name>
<feature type="coiled-coil region" evidence="1">
    <location>
        <begin position="108"/>
        <end position="135"/>
    </location>
</feature>
<keyword evidence="1" id="KW-0175">Coiled coil</keyword>
<dbReference type="AlphaFoldDB" id="A0A9X3HP19"/>
<comment type="caution">
    <text evidence="2">The sequence shown here is derived from an EMBL/GenBank/DDBJ whole genome shotgun (WGS) entry which is preliminary data.</text>
</comment>
<sequence>MSKSIKEEQASQADESLAKFMSWRETQSAADVAAMSRGAKLNRTEVSKRVGIAKSTLNDNHLVKKALLDWEEELRGKKQLAALRETPKESLPKGRESDSKVEVEYIPYDQSLKQLKRLSVEVESLKKKCLDKDAEISRLRGRLERYEELSEVLSGTGVLPR</sequence>
<dbReference type="Proteomes" id="UP001155586">
    <property type="component" value="Unassembled WGS sequence"/>
</dbReference>
<keyword evidence="3" id="KW-1185">Reference proteome</keyword>
<protein>
    <submittedName>
        <fullName evidence="2">Uncharacterized protein</fullName>
    </submittedName>
</protein>
<dbReference type="EMBL" id="JAKRRX010000004">
    <property type="protein sequence ID" value="MCW8332441.1"/>
    <property type="molecule type" value="Genomic_DNA"/>
</dbReference>
<dbReference type="InterPro" id="IPR049841">
    <property type="entry name" value="VPA1267-like"/>
</dbReference>
<gene>
    <name evidence="2" type="ORF">MD483_01150</name>
</gene>
<reference evidence="2" key="1">
    <citation type="submission" date="2022-02" db="EMBL/GenBank/DDBJ databases">
        <title>Vibrio sp. nov., a new bacterium isolated from Bohai sea, China.</title>
        <authorList>
            <person name="Yuan Y."/>
        </authorList>
    </citation>
    <scope>NUCLEOTIDE SEQUENCE</scope>
    <source>
        <strain evidence="2">DBSS07</strain>
    </source>
</reference>